<keyword evidence="4" id="KW-1185">Reference proteome</keyword>
<dbReference type="PANTHER" id="PTHR33112">
    <property type="entry name" value="DOMAIN PROTEIN, PUTATIVE-RELATED"/>
    <property type="match status" value="1"/>
</dbReference>
<evidence type="ECO:0000313" key="3">
    <source>
        <dbReference type="EMBL" id="RGP71700.1"/>
    </source>
</evidence>
<organism evidence="3 4">
    <name type="scientific">Fusarium longipes</name>
    <dbReference type="NCBI Taxonomy" id="694270"/>
    <lineage>
        <taxon>Eukaryota</taxon>
        <taxon>Fungi</taxon>
        <taxon>Dikarya</taxon>
        <taxon>Ascomycota</taxon>
        <taxon>Pezizomycotina</taxon>
        <taxon>Sordariomycetes</taxon>
        <taxon>Hypocreomycetidae</taxon>
        <taxon>Hypocreales</taxon>
        <taxon>Nectriaceae</taxon>
        <taxon>Fusarium</taxon>
    </lineage>
</organism>
<dbReference type="OrthoDB" id="5428863at2759"/>
<dbReference type="EMBL" id="PXOG01000155">
    <property type="protein sequence ID" value="RGP71700.1"/>
    <property type="molecule type" value="Genomic_DNA"/>
</dbReference>
<reference evidence="3 4" key="1">
    <citation type="journal article" date="2018" name="PLoS Pathog.">
        <title>Evolution of structural diversity of trichothecenes, a family of toxins produced by plant pathogenic and entomopathogenic fungi.</title>
        <authorList>
            <person name="Proctor R.H."/>
            <person name="McCormick S.P."/>
            <person name="Kim H.S."/>
            <person name="Cardoza R.E."/>
            <person name="Stanley A.M."/>
            <person name="Lindo L."/>
            <person name="Kelly A."/>
            <person name="Brown D.W."/>
            <person name="Lee T."/>
            <person name="Vaughan M.M."/>
            <person name="Alexander N.J."/>
            <person name="Busman M."/>
            <person name="Gutierrez S."/>
        </authorList>
    </citation>
    <scope>NUCLEOTIDE SEQUENCE [LARGE SCALE GENOMIC DNA]</scope>
    <source>
        <strain evidence="3 4">NRRL 20695</strain>
    </source>
</reference>
<proteinExistence type="predicted"/>
<comment type="caution">
    <text evidence="3">The sequence shown here is derived from an EMBL/GenBank/DDBJ whole genome shotgun (WGS) entry which is preliminary data.</text>
</comment>
<dbReference type="PANTHER" id="PTHR33112:SF1">
    <property type="entry name" value="HETEROKARYON INCOMPATIBILITY DOMAIN-CONTAINING PROTEIN"/>
    <property type="match status" value="1"/>
</dbReference>
<evidence type="ECO:0000259" key="2">
    <source>
        <dbReference type="Pfam" id="PF06985"/>
    </source>
</evidence>
<gene>
    <name evidence="3" type="ORF">FLONG3_7004</name>
</gene>
<feature type="region of interest" description="Disordered" evidence="1">
    <location>
        <begin position="1"/>
        <end position="22"/>
    </location>
</feature>
<name>A0A395SH24_9HYPO</name>
<dbReference type="Proteomes" id="UP000266234">
    <property type="component" value="Unassembled WGS sequence"/>
</dbReference>
<evidence type="ECO:0000313" key="4">
    <source>
        <dbReference type="Proteomes" id="UP000266234"/>
    </source>
</evidence>
<sequence>MDKFVQKNLGESLFPPRDGAKDDFREAIGNDTHELVEEHQHNDRLSHSGARAQHLIERDVPRPAQSLGFSTRFASPHWVVQNNVNDAETSWMTELPDLQPTLCSNCQKIDFDPEVWLTAYRGRIEVYKDGFGSRFDQSYGSWSTSCGLCDYFRDCYDFETQGEYEGKDMNVMLRTLVDGEREGFPLLRSFDLFPTVDNSVWRALGKCNNILLCSKPPYAGGPFEGILPRMLNPDTVNMQLLRRWLTDCDSHHQECGTPPLPKAVKACMKLINCRTGQICSFQNIGIDTQYVTLSYVWGNPSANEDTAAKTLPKTVPPVIKDSIKVAEELGYQYIWVDRYCIGEDEGKQFQINNMDKIYRSSALTIIAAAGVGPSHGLAGVSAPRDPQHLARVGDHVIYRLAKPAKLVNNSTWATRGWTYQEGLLARRRLVFTEGYAYFQCQTQCTFESLGANISILSTTSQGQNSDVGTIQFFNLYGEIFPNLSQSEFSLPSSICNIIERFSARKLSFDDDAMRAIKGIMKHFEEGQSPVVFFCGLPLFEIPGCSIENVLALALTWSLNDRCSTSTDSFAIARREAFPSWTWAGWKPSSNVSPRDAGRSTVSLEELAIRLDKPHVYIKYTWWGAEIAWTCSGESDPEWTTSMKDTLQLSAQGKYPRQIRIRGWSFEVDIEEIYRKGGHYISFGHGAFEMAATDAALIHHAFTLLNPSTSEEQLPRRAKISAILLMCTEFSLTLSSALFVAPGKDSDTFEWVGSATITSTDEFESFVPPTPSRRKTGGKQAVAPWNIGELELLYREYVVR</sequence>
<accession>A0A395SH24</accession>
<protein>
    <recommendedName>
        <fullName evidence="2">Heterokaryon incompatibility domain-containing protein</fullName>
    </recommendedName>
</protein>
<evidence type="ECO:0000256" key="1">
    <source>
        <dbReference type="SAM" id="MobiDB-lite"/>
    </source>
</evidence>
<feature type="domain" description="Heterokaryon incompatibility" evidence="2">
    <location>
        <begin position="290"/>
        <end position="421"/>
    </location>
</feature>
<dbReference type="Pfam" id="PF06985">
    <property type="entry name" value="HET"/>
    <property type="match status" value="1"/>
</dbReference>
<dbReference type="AlphaFoldDB" id="A0A395SH24"/>
<dbReference type="STRING" id="694270.A0A395SH24"/>
<dbReference type="InterPro" id="IPR010730">
    <property type="entry name" value="HET"/>
</dbReference>